<dbReference type="GO" id="GO:0006457">
    <property type="term" value="P:protein folding"/>
    <property type="evidence" value="ECO:0007669"/>
    <property type="project" value="InterPro"/>
</dbReference>
<name>A0A2H0K6E7_9BACT</name>
<sequence length="159" mass="16970">MIATLHTNMGDIAIEFNPDNAPNTVANFIKLAKEGFYNGTKFHRVIKGFMNQGGDPLTKDDSKKNLWGTGGPGYKFDDEIGPSNSNEAGTIAMANSGPNTAGSQFFINAVPNPNLDANYTVFGRVVSGMDVVVAINNTPTDSSDRPINPVVLESVTVNF</sequence>
<comment type="caution">
    <text evidence="7">The sequence shown here is derived from an EMBL/GenBank/DDBJ whole genome shotgun (WGS) entry which is preliminary data.</text>
</comment>
<proteinExistence type="inferred from homology"/>
<gene>
    <name evidence="7" type="ORF">COV95_02135</name>
</gene>
<evidence type="ECO:0000256" key="4">
    <source>
        <dbReference type="ARBA" id="ARBA00023235"/>
    </source>
</evidence>
<dbReference type="CDD" id="cd00317">
    <property type="entry name" value="cyclophilin"/>
    <property type="match status" value="1"/>
</dbReference>
<comment type="catalytic activity">
    <reaction evidence="5">
        <text>[protein]-peptidylproline (omega=180) = [protein]-peptidylproline (omega=0)</text>
        <dbReference type="Rhea" id="RHEA:16237"/>
        <dbReference type="Rhea" id="RHEA-COMP:10747"/>
        <dbReference type="Rhea" id="RHEA-COMP:10748"/>
        <dbReference type="ChEBI" id="CHEBI:83833"/>
        <dbReference type="ChEBI" id="CHEBI:83834"/>
        <dbReference type="EC" id="5.2.1.8"/>
    </reaction>
</comment>
<dbReference type="EMBL" id="PCVC01000061">
    <property type="protein sequence ID" value="PIQ66816.1"/>
    <property type="molecule type" value="Genomic_DNA"/>
</dbReference>
<dbReference type="PANTHER" id="PTHR45625:SF4">
    <property type="entry name" value="PEPTIDYLPROLYL ISOMERASE DOMAIN AND WD REPEAT-CONTAINING PROTEIN 1"/>
    <property type="match status" value="1"/>
</dbReference>
<dbReference type="InterPro" id="IPR024936">
    <property type="entry name" value="Cyclophilin-type_PPIase"/>
</dbReference>
<dbReference type="Proteomes" id="UP000229834">
    <property type="component" value="Unassembled WGS sequence"/>
</dbReference>
<dbReference type="EC" id="5.2.1.8" evidence="5"/>
<dbReference type="PROSITE" id="PS50072">
    <property type="entry name" value="CSA_PPIASE_2"/>
    <property type="match status" value="1"/>
</dbReference>
<dbReference type="PRINTS" id="PR00153">
    <property type="entry name" value="CSAPPISMRASE"/>
</dbReference>
<evidence type="ECO:0000313" key="7">
    <source>
        <dbReference type="EMBL" id="PIQ66816.1"/>
    </source>
</evidence>
<evidence type="ECO:0000313" key="8">
    <source>
        <dbReference type="Proteomes" id="UP000229834"/>
    </source>
</evidence>
<dbReference type="AlphaFoldDB" id="A0A2H0K6E7"/>
<dbReference type="InterPro" id="IPR044666">
    <property type="entry name" value="Cyclophilin_A-like"/>
</dbReference>
<comment type="similarity">
    <text evidence="2 5">Belongs to the cyclophilin-type PPIase family.</text>
</comment>
<evidence type="ECO:0000256" key="2">
    <source>
        <dbReference type="ARBA" id="ARBA00007365"/>
    </source>
</evidence>
<dbReference type="PANTHER" id="PTHR45625">
    <property type="entry name" value="PEPTIDYL-PROLYL CIS-TRANS ISOMERASE-RELATED"/>
    <property type="match status" value="1"/>
</dbReference>
<evidence type="ECO:0000256" key="3">
    <source>
        <dbReference type="ARBA" id="ARBA00023110"/>
    </source>
</evidence>
<evidence type="ECO:0000259" key="6">
    <source>
        <dbReference type="PROSITE" id="PS50072"/>
    </source>
</evidence>
<dbReference type="PIRSF" id="PIRSF001467">
    <property type="entry name" value="Peptidylpro_ismrse"/>
    <property type="match status" value="1"/>
</dbReference>
<reference evidence="7 8" key="1">
    <citation type="submission" date="2017-09" db="EMBL/GenBank/DDBJ databases">
        <title>Depth-based differentiation of microbial function through sediment-hosted aquifers and enrichment of novel symbionts in the deep terrestrial subsurface.</title>
        <authorList>
            <person name="Probst A.J."/>
            <person name="Ladd B."/>
            <person name="Jarett J.K."/>
            <person name="Geller-Mcgrath D.E."/>
            <person name="Sieber C.M."/>
            <person name="Emerson J.B."/>
            <person name="Anantharaman K."/>
            <person name="Thomas B.C."/>
            <person name="Malmstrom R."/>
            <person name="Stieglmeier M."/>
            <person name="Klingl A."/>
            <person name="Woyke T."/>
            <person name="Ryan C.M."/>
            <person name="Banfield J.F."/>
        </authorList>
    </citation>
    <scope>NUCLEOTIDE SEQUENCE [LARGE SCALE GENOMIC DNA]</scope>
    <source>
        <strain evidence="7">CG11_big_fil_rev_8_21_14_0_20_40_24</strain>
    </source>
</reference>
<organism evidence="7 8">
    <name type="scientific">Candidatus Zambryskibacteria bacterium CG11_big_fil_rev_8_21_14_0_20_40_24</name>
    <dbReference type="NCBI Taxonomy" id="1975116"/>
    <lineage>
        <taxon>Bacteria</taxon>
        <taxon>Candidatus Zambryskiibacteriota</taxon>
    </lineage>
</organism>
<dbReference type="SUPFAM" id="SSF50891">
    <property type="entry name" value="Cyclophilin-like"/>
    <property type="match status" value="1"/>
</dbReference>
<dbReference type="Pfam" id="PF00160">
    <property type="entry name" value="Pro_isomerase"/>
    <property type="match status" value="1"/>
</dbReference>
<keyword evidence="4 5" id="KW-0413">Isomerase</keyword>
<protein>
    <recommendedName>
        <fullName evidence="5">Peptidyl-prolyl cis-trans isomerase</fullName>
        <shortName evidence="5">PPIase</shortName>
        <ecNumber evidence="5">5.2.1.8</ecNumber>
    </recommendedName>
</protein>
<dbReference type="Gene3D" id="2.40.100.10">
    <property type="entry name" value="Cyclophilin-like"/>
    <property type="match status" value="1"/>
</dbReference>
<evidence type="ECO:0000256" key="5">
    <source>
        <dbReference type="RuleBase" id="RU363019"/>
    </source>
</evidence>
<accession>A0A2H0K6E7</accession>
<dbReference type="InterPro" id="IPR029000">
    <property type="entry name" value="Cyclophilin-like_dom_sf"/>
</dbReference>
<keyword evidence="3 5" id="KW-0697">Rotamase</keyword>
<comment type="function">
    <text evidence="1 5">PPIases accelerate the folding of proteins. It catalyzes the cis-trans isomerization of proline imidic peptide bonds in oligopeptides.</text>
</comment>
<dbReference type="InterPro" id="IPR002130">
    <property type="entry name" value="Cyclophilin-type_PPIase_dom"/>
</dbReference>
<evidence type="ECO:0000256" key="1">
    <source>
        <dbReference type="ARBA" id="ARBA00002388"/>
    </source>
</evidence>
<dbReference type="InterPro" id="IPR020892">
    <property type="entry name" value="Cyclophilin-type_PPIase_CS"/>
</dbReference>
<feature type="domain" description="PPIase cyclophilin-type" evidence="6">
    <location>
        <begin position="1"/>
        <end position="157"/>
    </location>
</feature>
<dbReference type="GO" id="GO:0003755">
    <property type="term" value="F:peptidyl-prolyl cis-trans isomerase activity"/>
    <property type="evidence" value="ECO:0007669"/>
    <property type="project" value="UniProtKB-UniRule"/>
</dbReference>
<dbReference type="PROSITE" id="PS00170">
    <property type="entry name" value="CSA_PPIASE_1"/>
    <property type="match status" value="1"/>
</dbReference>